<gene>
    <name evidence="2" type="ORF">Tci_018516</name>
</gene>
<comment type="caution">
    <text evidence="2">The sequence shown here is derived from an EMBL/GenBank/DDBJ whole genome shotgun (WGS) entry which is preliminary data.</text>
</comment>
<sequence>MISFRRYVVLDGGKNWLINFETRSSHVRIDLGGSLSSHIRASPSNEKEKSTTIASSYPSIGACNIWAIVRLSAISTIVRNSGSTTFVFWNTVVVKRSGDITRLQALVDKKRIVITEEVVHEIPQLNDAEGVICLLNEEIFAGLARMGYEKPSTKLTFYKAFFSTQLKFFIHTILHSLSAKRTSWNEFSSAIASAMICLSSGQRFNFLNYIFESLVRNVDSSSKFYMYPRFIQLIIQTNIADLSKHTTRYISPALTQKVFANMRRVGKGFSGVETPLFESMLVVRGVAEEAEAQVPAQGDNVQEPVAEEVVTDVVPPTPTPPSPPSPIILSSPPHQPPCPPQPQDAEVPSLLFQQVLDTCSALAHRVEGLENDKAAQQLEIIKLKARVQKLEKINMVKSYKLRWLKKVGTFQRVESLDDMENVFNQGRIIADMDQDKGIELVADQEKDAKFEGLCNI</sequence>
<reference evidence="2" key="1">
    <citation type="journal article" date="2019" name="Sci. Rep.">
        <title>Draft genome of Tanacetum cinerariifolium, the natural source of mosquito coil.</title>
        <authorList>
            <person name="Yamashiro T."/>
            <person name="Shiraishi A."/>
            <person name="Satake H."/>
            <person name="Nakayama K."/>
        </authorList>
    </citation>
    <scope>NUCLEOTIDE SEQUENCE</scope>
</reference>
<name>A0A6L2KAS2_TANCI</name>
<organism evidence="2">
    <name type="scientific">Tanacetum cinerariifolium</name>
    <name type="common">Dalmatian daisy</name>
    <name type="synonym">Chrysanthemum cinerariifolium</name>
    <dbReference type="NCBI Taxonomy" id="118510"/>
    <lineage>
        <taxon>Eukaryota</taxon>
        <taxon>Viridiplantae</taxon>
        <taxon>Streptophyta</taxon>
        <taxon>Embryophyta</taxon>
        <taxon>Tracheophyta</taxon>
        <taxon>Spermatophyta</taxon>
        <taxon>Magnoliopsida</taxon>
        <taxon>eudicotyledons</taxon>
        <taxon>Gunneridae</taxon>
        <taxon>Pentapetalae</taxon>
        <taxon>asterids</taxon>
        <taxon>campanulids</taxon>
        <taxon>Asterales</taxon>
        <taxon>Asteraceae</taxon>
        <taxon>Asteroideae</taxon>
        <taxon>Anthemideae</taxon>
        <taxon>Anthemidinae</taxon>
        <taxon>Tanacetum</taxon>
    </lineage>
</organism>
<evidence type="ECO:0008006" key="3">
    <source>
        <dbReference type="Google" id="ProtNLM"/>
    </source>
</evidence>
<dbReference type="EMBL" id="BKCJ010002138">
    <property type="protein sequence ID" value="GEU46538.1"/>
    <property type="molecule type" value="Genomic_DNA"/>
</dbReference>
<evidence type="ECO:0000256" key="1">
    <source>
        <dbReference type="SAM" id="Coils"/>
    </source>
</evidence>
<accession>A0A6L2KAS2</accession>
<keyword evidence="1" id="KW-0175">Coiled coil</keyword>
<feature type="coiled-coil region" evidence="1">
    <location>
        <begin position="366"/>
        <end position="393"/>
    </location>
</feature>
<protein>
    <recommendedName>
        <fullName evidence="3">Synaptobrevin, longin-like domain protein</fullName>
    </recommendedName>
</protein>
<dbReference type="AlphaFoldDB" id="A0A6L2KAS2"/>
<evidence type="ECO:0000313" key="2">
    <source>
        <dbReference type="EMBL" id="GEU46538.1"/>
    </source>
</evidence>
<proteinExistence type="predicted"/>